<dbReference type="HOGENOM" id="CLU_046640_5_0_10"/>
<evidence type="ECO:0000313" key="3">
    <source>
        <dbReference type="Proteomes" id="UP000027616"/>
    </source>
</evidence>
<organism evidence="2 3">
    <name type="scientific">Mucinivorans hirudinis</name>
    <dbReference type="NCBI Taxonomy" id="1433126"/>
    <lineage>
        <taxon>Bacteria</taxon>
        <taxon>Pseudomonadati</taxon>
        <taxon>Bacteroidota</taxon>
        <taxon>Bacteroidia</taxon>
        <taxon>Bacteroidales</taxon>
        <taxon>Rikenellaceae</taxon>
        <taxon>Mucinivorans</taxon>
    </lineage>
</organism>
<dbReference type="InterPro" id="IPR053148">
    <property type="entry name" value="PD-DEXK-like_domain"/>
</dbReference>
<dbReference type="InterPro" id="IPR041527">
    <property type="entry name" value="YhcG_N"/>
</dbReference>
<protein>
    <submittedName>
        <fullName evidence="2">Putative cytoplasmic protein</fullName>
    </submittedName>
</protein>
<evidence type="ECO:0000259" key="1">
    <source>
        <dbReference type="Pfam" id="PF17761"/>
    </source>
</evidence>
<dbReference type="Proteomes" id="UP000027616">
    <property type="component" value="Chromosome I"/>
</dbReference>
<reference evidence="2 3" key="1">
    <citation type="journal article" date="2015" name="Genome Announc.">
        <title>Complete Genome Sequence of the Novel Leech Symbiont Mucinivorans hirudinis M3T.</title>
        <authorList>
            <person name="Nelson M.C."/>
            <person name="Bomar L."/>
            <person name="Graf J."/>
        </authorList>
    </citation>
    <scope>NUCLEOTIDE SEQUENCE [LARGE SCALE GENOMIC DNA]</scope>
    <source>
        <strain evidence="3">M3</strain>
    </source>
</reference>
<dbReference type="Pfam" id="PF17761">
    <property type="entry name" value="DUF1016_N"/>
    <property type="match status" value="1"/>
</dbReference>
<keyword evidence="3" id="KW-1185">Reference proteome</keyword>
<name>A0A060R7V7_9BACT</name>
<dbReference type="PANTHER" id="PTHR30547">
    <property type="entry name" value="UNCHARACTERIZED PROTEIN YHCG-RELATED"/>
    <property type="match status" value="1"/>
</dbReference>
<sequence>MSSTPAKTSLFERIATLIDHSKQNVLRTVNTTMVNTYFEIGRYIVEEQQQGAARAEYGTALLKGLAILLTKRYGKGFSYTNLEQMRKFYLVFSIPQTVSEESDNSRDRSLKNNFTLSWSHYLKLMRIEDKNERHFYEIEARANNWSLRELERQFDSALYQRLALSRDKKVSRNFLKKDKHSSSQKM</sequence>
<gene>
    <name evidence="2" type="ORF">BN938_1279</name>
</gene>
<dbReference type="eggNOG" id="COG4804">
    <property type="taxonomic scope" value="Bacteria"/>
</dbReference>
<dbReference type="AlphaFoldDB" id="A0A060R7V7"/>
<evidence type="ECO:0000313" key="2">
    <source>
        <dbReference type="EMBL" id="CDN31372.1"/>
    </source>
</evidence>
<dbReference type="EMBL" id="HG934468">
    <property type="protein sequence ID" value="CDN31372.1"/>
    <property type="molecule type" value="Genomic_DNA"/>
</dbReference>
<dbReference type="KEGG" id="rbc:BN938_1279"/>
<dbReference type="STRING" id="1433126.BN938_1279"/>
<feature type="domain" description="YhcG N-terminal" evidence="1">
    <location>
        <begin position="14"/>
        <end position="161"/>
    </location>
</feature>
<dbReference type="PANTHER" id="PTHR30547:SF5">
    <property type="entry name" value="NUCLEASE YHCG-RELATED"/>
    <property type="match status" value="1"/>
</dbReference>
<accession>A0A060R7V7</accession>
<dbReference type="PATRIC" id="fig|1433126.3.peg.1270"/>
<proteinExistence type="predicted"/>